<dbReference type="InterPro" id="IPR040079">
    <property type="entry name" value="Glutathione_S-Trfase"/>
</dbReference>
<dbReference type="SUPFAM" id="SSF47616">
    <property type="entry name" value="GST C-terminal domain-like"/>
    <property type="match status" value="1"/>
</dbReference>
<keyword evidence="7" id="KW-1185">Reference proteome</keyword>
<dbReference type="FunFam" id="3.40.30.10:FF:000156">
    <property type="entry name" value="Glutathione S-transferase 1"/>
    <property type="match status" value="1"/>
</dbReference>
<dbReference type="GO" id="GO:0004364">
    <property type="term" value="F:glutathione transferase activity"/>
    <property type="evidence" value="ECO:0007669"/>
    <property type="project" value="UniProtKB-EC"/>
</dbReference>
<evidence type="ECO:0000256" key="3">
    <source>
        <dbReference type="ARBA" id="ARBA00047960"/>
    </source>
</evidence>
<protein>
    <recommendedName>
        <fullName evidence="1">glutathione transferase</fullName>
        <ecNumber evidence="1">2.5.1.18</ecNumber>
    </recommendedName>
</protein>
<evidence type="ECO:0000256" key="2">
    <source>
        <dbReference type="ARBA" id="ARBA00022679"/>
    </source>
</evidence>
<dbReference type="OrthoDB" id="9810080at2"/>
<dbReference type="PROSITE" id="PS50404">
    <property type="entry name" value="GST_NTER"/>
    <property type="match status" value="1"/>
</dbReference>
<accession>A0A6I4SPA1</accession>
<reference evidence="6 7" key="1">
    <citation type="submission" date="2019-12" db="EMBL/GenBank/DDBJ databases">
        <title>Genomic-based taxomic classification of the family Erythrobacteraceae.</title>
        <authorList>
            <person name="Xu L."/>
        </authorList>
    </citation>
    <scope>NUCLEOTIDE SEQUENCE [LARGE SCALE GENOMIC DNA]</scope>
    <source>
        <strain evidence="6 7">JCM 17802</strain>
    </source>
</reference>
<dbReference type="EMBL" id="WTYS01000001">
    <property type="protein sequence ID" value="MXO56532.1"/>
    <property type="molecule type" value="Genomic_DNA"/>
</dbReference>
<evidence type="ECO:0000313" key="6">
    <source>
        <dbReference type="EMBL" id="MXO56532.1"/>
    </source>
</evidence>
<dbReference type="Pfam" id="PF13409">
    <property type="entry name" value="GST_N_2"/>
    <property type="match status" value="1"/>
</dbReference>
<dbReference type="GO" id="GO:0004601">
    <property type="term" value="F:peroxidase activity"/>
    <property type="evidence" value="ECO:0007669"/>
    <property type="project" value="UniProtKB-ARBA"/>
</dbReference>
<dbReference type="RefSeq" id="WP_160597721.1">
    <property type="nucleotide sequence ID" value="NZ_WTYS01000001.1"/>
</dbReference>
<evidence type="ECO:0000259" key="4">
    <source>
        <dbReference type="PROSITE" id="PS50404"/>
    </source>
</evidence>
<dbReference type="SFLD" id="SFLDG01150">
    <property type="entry name" value="Main.1:_Beta-like"/>
    <property type="match status" value="1"/>
</dbReference>
<dbReference type="Gene3D" id="3.40.30.10">
    <property type="entry name" value="Glutaredoxin"/>
    <property type="match status" value="1"/>
</dbReference>
<feature type="domain" description="GST C-terminal" evidence="5">
    <location>
        <begin position="87"/>
        <end position="209"/>
    </location>
</feature>
<dbReference type="Gene3D" id="1.20.1050.10">
    <property type="match status" value="1"/>
</dbReference>
<dbReference type="InterPro" id="IPR004045">
    <property type="entry name" value="Glutathione_S-Trfase_N"/>
</dbReference>
<dbReference type="InterPro" id="IPR036249">
    <property type="entry name" value="Thioredoxin-like_sf"/>
</dbReference>
<dbReference type="InterPro" id="IPR010987">
    <property type="entry name" value="Glutathione-S-Trfase_C-like"/>
</dbReference>
<dbReference type="EC" id="2.5.1.18" evidence="1"/>
<organism evidence="6 7">
    <name type="scientific">Pontixanthobacter gangjinensis</name>
    <dbReference type="NCBI Taxonomy" id="1028742"/>
    <lineage>
        <taxon>Bacteria</taxon>
        <taxon>Pseudomonadati</taxon>
        <taxon>Pseudomonadota</taxon>
        <taxon>Alphaproteobacteria</taxon>
        <taxon>Sphingomonadales</taxon>
        <taxon>Erythrobacteraceae</taxon>
        <taxon>Pontixanthobacter</taxon>
    </lineage>
</organism>
<dbReference type="PROSITE" id="PS50405">
    <property type="entry name" value="GST_CTER"/>
    <property type="match status" value="1"/>
</dbReference>
<comment type="caution">
    <text evidence="6">The sequence shown here is derived from an EMBL/GenBank/DDBJ whole genome shotgun (WGS) entry which is preliminary data.</text>
</comment>
<dbReference type="InterPro" id="IPR036282">
    <property type="entry name" value="Glutathione-S-Trfase_C_sf"/>
</dbReference>
<dbReference type="Pfam" id="PF00043">
    <property type="entry name" value="GST_C"/>
    <property type="match status" value="1"/>
</dbReference>
<evidence type="ECO:0000256" key="1">
    <source>
        <dbReference type="ARBA" id="ARBA00012452"/>
    </source>
</evidence>
<name>A0A6I4SPA1_9SPHN</name>
<comment type="catalytic activity">
    <reaction evidence="3">
        <text>RX + glutathione = an S-substituted glutathione + a halide anion + H(+)</text>
        <dbReference type="Rhea" id="RHEA:16437"/>
        <dbReference type="ChEBI" id="CHEBI:15378"/>
        <dbReference type="ChEBI" id="CHEBI:16042"/>
        <dbReference type="ChEBI" id="CHEBI:17792"/>
        <dbReference type="ChEBI" id="CHEBI:57925"/>
        <dbReference type="ChEBI" id="CHEBI:90779"/>
        <dbReference type="EC" id="2.5.1.18"/>
    </reaction>
</comment>
<dbReference type="CDD" id="cd03046">
    <property type="entry name" value="GST_N_GTT1_like"/>
    <property type="match status" value="1"/>
</dbReference>
<dbReference type="SFLD" id="SFLDG00358">
    <property type="entry name" value="Main_(cytGST)"/>
    <property type="match status" value="1"/>
</dbReference>
<dbReference type="AlphaFoldDB" id="A0A6I4SPA1"/>
<dbReference type="PANTHER" id="PTHR44051:SF9">
    <property type="entry name" value="GLUTATHIONE S-TRANSFERASE 1"/>
    <property type="match status" value="1"/>
</dbReference>
<dbReference type="Proteomes" id="UP000468943">
    <property type="component" value="Unassembled WGS sequence"/>
</dbReference>
<evidence type="ECO:0000259" key="5">
    <source>
        <dbReference type="PROSITE" id="PS50405"/>
    </source>
</evidence>
<keyword evidence="2 6" id="KW-0808">Transferase</keyword>
<dbReference type="PANTHER" id="PTHR44051">
    <property type="entry name" value="GLUTATHIONE S-TRANSFERASE-RELATED"/>
    <property type="match status" value="1"/>
</dbReference>
<dbReference type="SFLD" id="SFLDS00019">
    <property type="entry name" value="Glutathione_Transferase_(cytos"/>
    <property type="match status" value="1"/>
</dbReference>
<dbReference type="GO" id="GO:0005737">
    <property type="term" value="C:cytoplasm"/>
    <property type="evidence" value="ECO:0007669"/>
    <property type="project" value="UniProtKB-ARBA"/>
</dbReference>
<feature type="domain" description="GST N-terminal" evidence="4">
    <location>
        <begin position="1"/>
        <end position="81"/>
    </location>
</feature>
<dbReference type="SUPFAM" id="SSF52833">
    <property type="entry name" value="Thioredoxin-like"/>
    <property type="match status" value="1"/>
</dbReference>
<proteinExistence type="predicted"/>
<sequence>MLTVHHLGISQSERIVWLCEELGIEYDYKRYNRREDNRLAPDEYKALHPMGIAPVIQDGDLVLGESGAICEYIDRKYGGGKLSLTPDHADFADHLFWLHFTNGTFMTNGMMQLMLSMADAKNPMPAGFVAERTSKAWQMVEARLGEAEFFGGSQLTLADIMMVYCLTTARMFREGTLDEYPNTAAYLQRIGAREAYQRAWEKAEPGTPPNLT</sequence>
<dbReference type="InterPro" id="IPR004046">
    <property type="entry name" value="GST_C"/>
</dbReference>
<evidence type="ECO:0000313" key="7">
    <source>
        <dbReference type="Proteomes" id="UP000468943"/>
    </source>
</evidence>
<gene>
    <name evidence="6" type="ORF">GRI36_06520</name>
</gene>